<proteinExistence type="inferred from homology"/>
<feature type="transmembrane region" description="Helical" evidence="9">
    <location>
        <begin position="242"/>
        <end position="263"/>
    </location>
</feature>
<dbReference type="InterPro" id="IPR011701">
    <property type="entry name" value="MFS"/>
</dbReference>
<evidence type="ECO:0000256" key="7">
    <source>
        <dbReference type="ARBA" id="ARBA00022989"/>
    </source>
</evidence>
<evidence type="ECO:0000256" key="3">
    <source>
        <dbReference type="ARBA" id="ARBA00022448"/>
    </source>
</evidence>
<protein>
    <submittedName>
        <fullName evidence="11">MFS transporter</fullName>
    </submittedName>
</protein>
<evidence type="ECO:0000313" key="11">
    <source>
        <dbReference type="EMBL" id="PGH55527.1"/>
    </source>
</evidence>
<feature type="transmembrane region" description="Helical" evidence="9">
    <location>
        <begin position="275"/>
        <end position="297"/>
    </location>
</feature>
<evidence type="ECO:0000256" key="8">
    <source>
        <dbReference type="ARBA" id="ARBA00023136"/>
    </source>
</evidence>
<dbReference type="Proteomes" id="UP000225379">
    <property type="component" value="Unassembled WGS sequence"/>
</dbReference>
<dbReference type="Gene3D" id="1.20.1250.20">
    <property type="entry name" value="MFS general substrate transporter like domains"/>
    <property type="match status" value="2"/>
</dbReference>
<name>A0A2B8BE62_9PROT</name>
<comment type="subcellular location">
    <subcellularLocation>
        <location evidence="1">Cell membrane</location>
        <topology evidence="1">Multi-pass membrane protein</topology>
    </subcellularLocation>
</comment>
<accession>A0A2B8BE62</accession>
<dbReference type="PROSITE" id="PS50850">
    <property type="entry name" value="MFS"/>
    <property type="match status" value="1"/>
</dbReference>
<feature type="transmembrane region" description="Helical" evidence="9">
    <location>
        <begin position="334"/>
        <end position="360"/>
    </location>
</feature>
<keyword evidence="7 9" id="KW-1133">Transmembrane helix</keyword>
<dbReference type="InterPro" id="IPR036259">
    <property type="entry name" value="MFS_trans_sf"/>
</dbReference>
<feature type="domain" description="Major facilitator superfamily (MFS) profile" evidence="10">
    <location>
        <begin position="22"/>
        <end position="426"/>
    </location>
</feature>
<feature type="transmembrane region" description="Helical" evidence="9">
    <location>
        <begin position="194"/>
        <end position="213"/>
    </location>
</feature>
<feature type="transmembrane region" description="Helical" evidence="9">
    <location>
        <begin position="34"/>
        <end position="52"/>
    </location>
</feature>
<evidence type="ECO:0000313" key="12">
    <source>
        <dbReference type="Proteomes" id="UP000225379"/>
    </source>
</evidence>
<dbReference type="SUPFAM" id="SSF103473">
    <property type="entry name" value="MFS general substrate transporter"/>
    <property type="match status" value="1"/>
</dbReference>
<evidence type="ECO:0000256" key="1">
    <source>
        <dbReference type="ARBA" id="ARBA00004651"/>
    </source>
</evidence>
<dbReference type="PANTHER" id="PTHR43528">
    <property type="entry name" value="ALPHA-KETOGLUTARATE PERMEASE"/>
    <property type="match status" value="1"/>
</dbReference>
<dbReference type="InterPro" id="IPR020846">
    <property type="entry name" value="MFS_dom"/>
</dbReference>
<organism evidence="11 12">
    <name type="scientific">Azospirillum palustre</name>
    <dbReference type="NCBI Taxonomy" id="2044885"/>
    <lineage>
        <taxon>Bacteria</taxon>
        <taxon>Pseudomonadati</taxon>
        <taxon>Pseudomonadota</taxon>
        <taxon>Alphaproteobacteria</taxon>
        <taxon>Rhodospirillales</taxon>
        <taxon>Azospirillaceae</taxon>
        <taxon>Azospirillum</taxon>
    </lineage>
</organism>
<feature type="transmembrane region" description="Helical" evidence="9">
    <location>
        <begin position="405"/>
        <end position="424"/>
    </location>
</feature>
<evidence type="ECO:0000256" key="9">
    <source>
        <dbReference type="SAM" id="Phobius"/>
    </source>
</evidence>
<dbReference type="GO" id="GO:0015293">
    <property type="term" value="F:symporter activity"/>
    <property type="evidence" value="ECO:0007669"/>
    <property type="project" value="UniProtKB-KW"/>
</dbReference>
<feature type="transmembrane region" description="Helical" evidence="9">
    <location>
        <begin position="372"/>
        <end position="399"/>
    </location>
</feature>
<evidence type="ECO:0000259" key="10">
    <source>
        <dbReference type="PROSITE" id="PS50850"/>
    </source>
</evidence>
<keyword evidence="6" id="KW-0769">Symport</keyword>
<reference evidence="12" key="1">
    <citation type="submission" date="2017-10" db="EMBL/GenBank/DDBJ databases">
        <authorList>
            <person name="Kravchenko I.K."/>
            <person name="Grouzdev D.S."/>
        </authorList>
    </citation>
    <scope>NUCLEOTIDE SEQUENCE [LARGE SCALE GENOMIC DNA]</scope>
    <source>
        <strain evidence="12">B2</strain>
    </source>
</reference>
<feature type="transmembrane region" description="Helical" evidence="9">
    <location>
        <begin position="309"/>
        <end position="328"/>
    </location>
</feature>
<keyword evidence="3" id="KW-0813">Transport</keyword>
<evidence type="ECO:0000256" key="5">
    <source>
        <dbReference type="ARBA" id="ARBA00022692"/>
    </source>
</evidence>
<keyword evidence="8 9" id="KW-0472">Membrane</keyword>
<evidence type="ECO:0000256" key="2">
    <source>
        <dbReference type="ARBA" id="ARBA00008240"/>
    </source>
</evidence>
<keyword evidence="12" id="KW-1185">Reference proteome</keyword>
<evidence type="ECO:0000256" key="4">
    <source>
        <dbReference type="ARBA" id="ARBA00022475"/>
    </source>
</evidence>
<feature type="transmembrane region" description="Helical" evidence="9">
    <location>
        <begin position="161"/>
        <end position="182"/>
    </location>
</feature>
<dbReference type="EMBL" id="PDKW01000042">
    <property type="protein sequence ID" value="PGH55527.1"/>
    <property type="molecule type" value="Genomic_DNA"/>
</dbReference>
<dbReference type="InterPro" id="IPR005829">
    <property type="entry name" value="Sugar_transporter_CS"/>
</dbReference>
<dbReference type="PANTHER" id="PTHR43528:SF3">
    <property type="entry name" value="CITRATE-PROTON SYMPORTER"/>
    <property type="match status" value="1"/>
</dbReference>
<gene>
    <name evidence="11" type="ORF">CRT60_19730</name>
</gene>
<keyword evidence="4" id="KW-1003">Cell membrane</keyword>
<comment type="similarity">
    <text evidence="2">Belongs to the major facilitator superfamily. Metabolite:H+ Symporter (MHS) family (TC 2.A.1.6) family.</text>
</comment>
<keyword evidence="5 9" id="KW-0812">Transmembrane</keyword>
<feature type="transmembrane region" description="Helical" evidence="9">
    <location>
        <begin position="58"/>
        <end position="82"/>
    </location>
</feature>
<comment type="caution">
    <text evidence="11">The sequence shown here is derived from an EMBL/GenBank/DDBJ whole genome shotgun (WGS) entry which is preliminary data.</text>
</comment>
<dbReference type="RefSeq" id="WP_098738242.1">
    <property type="nucleotide sequence ID" value="NZ_PDKW01000042.1"/>
</dbReference>
<dbReference type="OrthoDB" id="9783227at2"/>
<sequence length="441" mass="45779">MASPNVAGDPSPVSPPPSRRTTILALSVGNAMELYDFTLYSFFALTIGKLFFPVQSAFGPLMLALLTFGIGFVVRPLGGILIGGYADRVGRKPALVLTISLMALGTLLIGLCPTHAQIGAAAPAIIVVGRMLQGFSAGGEIGVATTMLMELGPPAGRGLRVGWQMASQGAAALMGALSGYLLSLCLPADALEAWGWRLPFLAGLLIVPVGLYLRRLLPETARPHRGGRAGLAELLSGHRTTLVLGVMMIMGGTASTYVNIFYMPTYLIKVVGLPAHTAFLTGCIAGATMLAVAPLAGLLSDRLGRRRPFVVATALASALLTYPAFWMLSGIASVPATLVVVGLLIAANGFGAGSCLLLLLESFPSHVRATGLSLVYSVGVSVFGGFAQFVVTWLISITGDPISPAWYVSACALATLIGVSRLPVARPSRVLPSMCRSTFPG</sequence>
<dbReference type="AlphaFoldDB" id="A0A2B8BE62"/>
<evidence type="ECO:0000256" key="6">
    <source>
        <dbReference type="ARBA" id="ARBA00022847"/>
    </source>
</evidence>
<dbReference type="InterPro" id="IPR051084">
    <property type="entry name" value="H+-coupled_symporters"/>
</dbReference>
<dbReference type="Pfam" id="PF07690">
    <property type="entry name" value="MFS_1"/>
    <property type="match status" value="1"/>
</dbReference>
<feature type="transmembrane region" description="Helical" evidence="9">
    <location>
        <begin position="94"/>
        <end position="116"/>
    </location>
</feature>
<dbReference type="GO" id="GO:0005886">
    <property type="term" value="C:plasma membrane"/>
    <property type="evidence" value="ECO:0007669"/>
    <property type="project" value="UniProtKB-SubCell"/>
</dbReference>
<dbReference type="PROSITE" id="PS00216">
    <property type="entry name" value="SUGAR_TRANSPORT_1"/>
    <property type="match status" value="2"/>
</dbReference>